<keyword evidence="4" id="KW-1185">Reference proteome</keyword>
<feature type="region of interest" description="Disordered" evidence="2">
    <location>
        <begin position="324"/>
        <end position="343"/>
    </location>
</feature>
<reference evidence="3 4" key="1">
    <citation type="submission" date="2015-08" db="EMBL/GenBank/DDBJ databases">
        <title>Next Generation Sequencing and Analysis of the Genome of Puccinia sorghi L Schw, the Causal Agent of Maize Common Rust.</title>
        <authorList>
            <person name="Rochi L."/>
            <person name="Burguener G."/>
            <person name="Darino M."/>
            <person name="Turjanski A."/>
            <person name="Kreff E."/>
            <person name="Dieguez M.J."/>
            <person name="Sacco F."/>
        </authorList>
    </citation>
    <scope>NUCLEOTIDE SEQUENCE [LARGE SCALE GENOMIC DNA]</scope>
    <source>
        <strain evidence="3 4">RO10H11247</strain>
    </source>
</reference>
<evidence type="ECO:0000313" key="4">
    <source>
        <dbReference type="Proteomes" id="UP000037035"/>
    </source>
</evidence>
<feature type="compositionally biased region" description="Low complexity" evidence="2">
    <location>
        <begin position="10"/>
        <end position="31"/>
    </location>
</feature>
<proteinExistence type="predicted"/>
<name>A0A0L6V3Z1_9BASI</name>
<dbReference type="Proteomes" id="UP000037035">
    <property type="component" value="Unassembled WGS sequence"/>
</dbReference>
<dbReference type="OrthoDB" id="2505754at2759"/>
<gene>
    <name evidence="3" type="ORF">VP01_2660g2</name>
</gene>
<keyword evidence="1" id="KW-0175">Coiled coil</keyword>
<evidence type="ECO:0000256" key="2">
    <source>
        <dbReference type="SAM" id="MobiDB-lite"/>
    </source>
</evidence>
<comment type="caution">
    <text evidence="3">The sequence shown here is derived from an EMBL/GenBank/DDBJ whole genome shotgun (WGS) entry which is preliminary data.</text>
</comment>
<evidence type="ECO:0000256" key="1">
    <source>
        <dbReference type="SAM" id="Coils"/>
    </source>
</evidence>
<protein>
    <submittedName>
        <fullName evidence="3">Uncharacterized protein</fullName>
    </submittedName>
</protein>
<feature type="region of interest" description="Disordered" evidence="2">
    <location>
        <begin position="374"/>
        <end position="409"/>
    </location>
</feature>
<feature type="compositionally biased region" description="Basic and acidic residues" evidence="2">
    <location>
        <begin position="97"/>
        <end position="107"/>
    </location>
</feature>
<dbReference type="STRING" id="27349.A0A0L6V3Z1"/>
<feature type="region of interest" description="Disordered" evidence="2">
    <location>
        <begin position="463"/>
        <end position="517"/>
    </location>
</feature>
<evidence type="ECO:0000313" key="3">
    <source>
        <dbReference type="EMBL" id="KNZ55498.1"/>
    </source>
</evidence>
<feature type="region of interest" description="Disordered" evidence="2">
    <location>
        <begin position="1"/>
        <end position="53"/>
    </location>
</feature>
<accession>A0A0L6V3Z1</accession>
<dbReference type="VEuPathDB" id="FungiDB:VP01_2660g2"/>
<feature type="compositionally biased region" description="Low complexity" evidence="2">
    <location>
        <begin position="386"/>
        <end position="399"/>
    </location>
</feature>
<dbReference type="EMBL" id="LAVV01007569">
    <property type="protein sequence ID" value="KNZ55498.1"/>
    <property type="molecule type" value="Genomic_DNA"/>
</dbReference>
<feature type="coiled-coil region" evidence="1">
    <location>
        <begin position="289"/>
        <end position="323"/>
    </location>
</feature>
<organism evidence="3 4">
    <name type="scientific">Puccinia sorghi</name>
    <dbReference type="NCBI Taxonomy" id="27349"/>
    <lineage>
        <taxon>Eukaryota</taxon>
        <taxon>Fungi</taxon>
        <taxon>Dikarya</taxon>
        <taxon>Basidiomycota</taxon>
        <taxon>Pucciniomycotina</taxon>
        <taxon>Pucciniomycetes</taxon>
        <taxon>Pucciniales</taxon>
        <taxon>Pucciniaceae</taxon>
        <taxon>Puccinia</taxon>
    </lineage>
</organism>
<dbReference type="AlphaFoldDB" id="A0A0L6V3Z1"/>
<feature type="region of interest" description="Disordered" evidence="2">
    <location>
        <begin position="80"/>
        <end position="148"/>
    </location>
</feature>
<sequence length="646" mass="70236">MAEMLHHDSSGSTVSSNSSSLPITPTSSTLSDGETLPPILPAPLLDETHQSPPALPTLNITAISLSKSEANISNLAKSFGATSPAIRPSPSLSTLQRKPEGAAHKDPTSFGLHGRRRSNSLSEKAPPTVIKDNSSKVAPLAERRRSETSRYLGTDDFKSAFAINLLKLKEREKVDGEPALLPSDVTPKTSDMGSNLLPITNSQLKLLDRHNSGIRPTETQDVPLHKDFSAVTIHTAASHLVNLPAEELSSQIERHFNRHKLDRMEDELEARNEVISILAHQLSNQLEVNDKLLHELAALRAAYASLQSSCSDYADELELLKRRSRAAETAREVERSRRESEDKIRGLGQLVHDSKRTFCRLQAEVLHHGKRRSLQDYNPLEHPRRSSSYTLTAAATTGGPSPPRRNSSYILGGELAGALSSTVAKRSTLLVLSSENSNGGPSSALASLTSQFARVQNNSAEWKLPASPSLNKPERPPKSTARSHTASPAAFKSTRSHPQASLVAPPASRSDSGTQTPDIFETEELQKLRQRCARLELELNESEDSRMASQDALDALRQFISSQPEADLSSIKLPPLPTDIGREDNSEEAIGSRWHISNLMSRTNYVKASATGPSSPFLKSPSMHGSPAFVNAFSGFNLWGRSPVLG</sequence>